<dbReference type="PANTHER" id="PTHR30543:SF21">
    <property type="entry name" value="NAD(P)H-DEPENDENT FMN REDUCTASE LOT6"/>
    <property type="match status" value="1"/>
</dbReference>
<name>A0A9D1ZSX6_9MICC</name>
<accession>A0A9D1ZSX6</accession>
<dbReference type="Proteomes" id="UP000824134">
    <property type="component" value="Unassembled WGS sequence"/>
</dbReference>
<evidence type="ECO:0000259" key="1">
    <source>
        <dbReference type="Pfam" id="PF03358"/>
    </source>
</evidence>
<dbReference type="InterPro" id="IPR029039">
    <property type="entry name" value="Flavoprotein-like_sf"/>
</dbReference>
<reference evidence="2" key="2">
    <citation type="submission" date="2021-04" db="EMBL/GenBank/DDBJ databases">
        <authorList>
            <person name="Gilroy R."/>
        </authorList>
    </citation>
    <scope>NUCLEOTIDE SEQUENCE</scope>
    <source>
        <strain evidence="2">ChiHjej12B11-9195</strain>
    </source>
</reference>
<dbReference type="SUPFAM" id="SSF52218">
    <property type="entry name" value="Flavoproteins"/>
    <property type="match status" value="1"/>
</dbReference>
<sequence>MARIGIILGSTRPTRISPVVGAWAQERLAALGNHTYEMIDLAEHNLPFFDEPASPKSGVPYQHQHTRDWSELVSGFDGFVVALPEYNGGLPAVLKNAMDYLFAEWKGKPVAVVSYGFGAGLKSAAQFELICPNYGLVLVPAAVNIKLSRAMFDAEGKISDAATAFADYEQGLPLLDEALGEALVLAPQQD</sequence>
<organism evidence="2 3">
    <name type="scientific">Candidatus Rothia avicola</name>
    <dbReference type="NCBI Taxonomy" id="2840478"/>
    <lineage>
        <taxon>Bacteria</taxon>
        <taxon>Bacillati</taxon>
        <taxon>Actinomycetota</taxon>
        <taxon>Actinomycetes</taxon>
        <taxon>Micrococcales</taxon>
        <taxon>Micrococcaceae</taxon>
        <taxon>Rothia</taxon>
    </lineage>
</organism>
<dbReference type="EMBL" id="DXCN01000037">
    <property type="protein sequence ID" value="HIY94826.1"/>
    <property type="molecule type" value="Genomic_DNA"/>
</dbReference>
<proteinExistence type="predicted"/>
<dbReference type="PANTHER" id="PTHR30543">
    <property type="entry name" value="CHROMATE REDUCTASE"/>
    <property type="match status" value="1"/>
</dbReference>
<dbReference type="GO" id="GO:0010181">
    <property type="term" value="F:FMN binding"/>
    <property type="evidence" value="ECO:0007669"/>
    <property type="project" value="TreeGrafter"/>
</dbReference>
<evidence type="ECO:0000313" key="2">
    <source>
        <dbReference type="EMBL" id="HIY94826.1"/>
    </source>
</evidence>
<dbReference type="InterPro" id="IPR005025">
    <property type="entry name" value="FMN_Rdtase-like_dom"/>
</dbReference>
<evidence type="ECO:0000313" key="3">
    <source>
        <dbReference type="Proteomes" id="UP000824134"/>
    </source>
</evidence>
<feature type="domain" description="NADPH-dependent FMN reductase-like" evidence="1">
    <location>
        <begin position="3"/>
        <end position="145"/>
    </location>
</feature>
<protein>
    <submittedName>
        <fullName evidence="2">NAD(P)H-dependent oxidoreductase</fullName>
    </submittedName>
</protein>
<reference evidence="2" key="1">
    <citation type="journal article" date="2021" name="PeerJ">
        <title>Extensive microbial diversity within the chicken gut microbiome revealed by metagenomics and culture.</title>
        <authorList>
            <person name="Gilroy R."/>
            <person name="Ravi A."/>
            <person name="Getino M."/>
            <person name="Pursley I."/>
            <person name="Horton D.L."/>
            <person name="Alikhan N.F."/>
            <person name="Baker D."/>
            <person name="Gharbi K."/>
            <person name="Hall N."/>
            <person name="Watson M."/>
            <person name="Adriaenssens E.M."/>
            <person name="Foster-Nyarko E."/>
            <person name="Jarju S."/>
            <person name="Secka A."/>
            <person name="Antonio M."/>
            <person name="Oren A."/>
            <person name="Chaudhuri R.R."/>
            <person name="La Ragione R."/>
            <person name="Hildebrand F."/>
            <person name="Pallen M.J."/>
        </authorList>
    </citation>
    <scope>NUCLEOTIDE SEQUENCE</scope>
    <source>
        <strain evidence="2">ChiHjej12B11-9195</strain>
    </source>
</reference>
<dbReference type="InterPro" id="IPR050712">
    <property type="entry name" value="NAD(P)H-dep_reductase"/>
</dbReference>
<gene>
    <name evidence="2" type="ORF">H9821_04070</name>
</gene>
<comment type="caution">
    <text evidence="2">The sequence shown here is derived from an EMBL/GenBank/DDBJ whole genome shotgun (WGS) entry which is preliminary data.</text>
</comment>
<dbReference type="AlphaFoldDB" id="A0A9D1ZSX6"/>
<dbReference type="Gene3D" id="3.40.50.360">
    <property type="match status" value="1"/>
</dbReference>
<dbReference type="Pfam" id="PF03358">
    <property type="entry name" value="FMN_red"/>
    <property type="match status" value="1"/>
</dbReference>
<dbReference type="GO" id="GO:0016491">
    <property type="term" value="F:oxidoreductase activity"/>
    <property type="evidence" value="ECO:0007669"/>
    <property type="project" value="InterPro"/>
</dbReference>
<dbReference type="GO" id="GO:0005829">
    <property type="term" value="C:cytosol"/>
    <property type="evidence" value="ECO:0007669"/>
    <property type="project" value="TreeGrafter"/>
</dbReference>